<comment type="caution">
    <text evidence="3">The sequence shown here is derived from an EMBL/GenBank/DDBJ whole genome shotgun (WGS) entry which is preliminary data.</text>
</comment>
<dbReference type="NCBIfam" id="TIGR00318">
    <property type="entry name" value="cyaB"/>
    <property type="match status" value="1"/>
</dbReference>
<dbReference type="Pfam" id="PF01928">
    <property type="entry name" value="CYTH"/>
    <property type="match status" value="1"/>
</dbReference>
<dbReference type="SMART" id="SM01118">
    <property type="entry name" value="CYTH"/>
    <property type="match status" value="1"/>
</dbReference>
<proteinExistence type="predicted"/>
<dbReference type="PANTHER" id="PTHR21028">
    <property type="entry name" value="SI:CH211-156B7.4"/>
    <property type="match status" value="1"/>
</dbReference>
<dbReference type="PROSITE" id="PS51707">
    <property type="entry name" value="CYTH"/>
    <property type="match status" value="1"/>
</dbReference>
<feature type="compositionally biased region" description="Polar residues" evidence="1">
    <location>
        <begin position="211"/>
        <end position="220"/>
    </location>
</feature>
<dbReference type="PANTHER" id="PTHR21028:SF2">
    <property type="entry name" value="CYTH DOMAIN-CONTAINING PROTEIN"/>
    <property type="match status" value="1"/>
</dbReference>
<name>A0A7C4QT28_9PLAN</name>
<dbReference type="SUPFAM" id="SSF55154">
    <property type="entry name" value="CYTH-like phosphatases"/>
    <property type="match status" value="1"/>
</dbReference>
<dbReference type="AlphaFoldDB" id="A0A7C4QT28"/>
<dbReference type="InterPro" id="IPR008173">
    <property type="entry name" value="Adenylyl_cyclase_CyaB"/>
</dbReference>
<feature type="region of interest" description="Disordered" evidence="1">
    <location>
        <begin position="184"/>
        <end position="220"/>
    </location>
</feature>
<dbReference type="EMBL" id="DSVQ01000018">
    <property type="protein sequence ID" value="HGT40748.1"/>
    <property type="molecule type" value="Genomic_DNA"/>
</dbReference>
<sequence>MYEVELKFPVRDPHDAWQRLSALGAATAATVEEVDWYFAHPSRHFALTDEALRIRSVAAGNTLTYKGPVIDAHAKMRREIEVPFEAGEPARERMTHLLAALGFQPVRRVLKWRRWGTLHWQGTALRWTWDEVPPLGEFVELELVVEEGQQEAARDLLCGLAELLAFGPPEKRSYLELLLAADRRQGDVPSEEEQPVGARPRHKEQEPEQPGGNSPSVGRA</sequence>
<dbReference type="InterPro" id="IPR033469">
    <property type="entry name" value="CYTH-like_dom_sf"/>
</dbReference>
<dbReference type="InterPro" id="IPR023577">
    <property type="entry name" value="CYTH_domain"/>
</dbReference>
<accession>A0A7C4QT28</accession>
<feature type="domain" description="CYTH" evidence="2">
    <location>
        <begin position="1"/>
        <end position="180"/>
    </location>
</feature>
<gene>
    <name evidence="3" type="primary">cyaB</name>
    <name evidence="3" type="ORF">ENS64_16005</name>
</gene>
<reference evidence="3" key="1">
    <citation type="journal article" date="2020" name="mSystems">
        <title>Genome- and Community-Level Interaction Insights into Carbon Utilization and Element Cycling Functions of Hydrothermarchaeota in Hydrothermal Sediment.</title>
        <authorList>
            <person name="Zhou Z."/>
            <person name="Liu Y."/>
            <person name="Xu W."/>
            <person name="Pan J."/>
            <person name="Luo Z.H."/>
            <person name="Li M."/>
        </authorList>
    </citation>
    <scope>NUCLEOTIDE SEQUENCE [LARGE SCALE GENOMIC DNA]</scope>
    <source>
        <strain evidence="3">SpSt-508</strain>
    </source>
</reference>
<evidence type="ECO:0000313" key="3">
    <source>
        <dbReference type="EMBL" id="HGT40748.1"/>
    </source>
</evidence>
<protein>
    <submittedName>
        <fullName evidence="3">Class IV adenylate cyclase</fullName>
    </submittedName>
</protein>
<evidence type="ECO:0000256" key="1">
    <source>
        <dbReference type="SAM" id="MobiDB-lite"/>
    </source>
</evidence>
<dbReference type="CDD" id="cd07890">
    <property type="entry name" value="CYTH-like_AC_IV-like"/>
    <property type="match status" value="1"/>
</dbReference>
<organism evidence="3">
    <name type="scientific">Schlesneria paludicola</name>
    <dbReference type="NCBI Taxonomy" id="360056"/>
    <lineage>
        <taxon>Bacteria</taxon>
        <taxon>Pseudomonadati</taxon>
        <taxon>Planctomycetota</taxon>
        <taxon>Planctomycetia</taxon>
        <taxon>Planctomycetales</taxon>
        <taxon>Planctomycetaceae</taxon>
        <taxon>Schlesneria</taxon>
    </lineage>
</organism>
<evidence type="ECO:0000259" key="2">
    <source>
        <dbReference type="PROSITE" id="PS51707"/>
    </source>
</evidence>
<dbReference type="Gene3D" id="2.40.320.10">
    <property type="entry name" value="Hypothetical Protein Pfu-838710-001"/>
    <property type="match status" value="1"/>
</dbReference>